<accession>A0AC59YHH9</accession>
<reference evidence="1" key="2">
    <citation type="submission" date="2025-03" db="EMBL/GenBank/DDBJ databases">
        <authorList>
            <consortium name="ELIXIR-Norway"/>
            <consortium name="Elixir Norway"/>
        </authorList>
    </citation>
    <scope>NUCLEOTIDE SEQUENCE</scope>
</reference>
<dbReference type="Proteomes" id="UP001162501">
    <property type="component" value="Chromosome 15"/>
</dbReference>
<name>A0AC59YHH9_RANTA</name>
<evidence type="ECO:0000313" key="2">
    <source>
        <dbReference type="Proteomes" id="UP001162501"/>
    </source>
</evidence>
<evidence type="ECO:0000313" key="1">
    <source>
        <dbReference type="EMBL" id="CAM9695959.1"/>
    </source>
</evidence>
<dbReference type="EMBL" id="OX596099">
    <property type="protein sequence ID" value="CAM9695959.1"/>
    <property type="molecule type" value="Genomic_DNA"/>
</dbReference>
<reference evidence="1" key="1">
    <citation type="submission" date="2023-05" db="EMBL/GenBank/DDBJ databases">
        <authorList>
            <consortium name="ELIXIR-Norway"/>
        </authorList>
    </citation>
    <scope>NUCLEOTIDE SEQUENCE</scope>
</reference>
<sequence>MRGSGGQALPSEQRCPPPSPAGPPPVLMGPFSAWPGEMVPGPSCLPRASLPSSGISRRREEGREHVSEMVRVHPPRAAGAASPRVTGSVLPPSAREGRF</sequence>
<organism evidence="1 2">
    <name type="scientific">Rangifer tarandus platyrhynchus</name>
    <name type="common">Svalbard reindeer</name>
    <dbReference type="NCBI Taxonomy" id="3082113"/>
    <lineage>
        <taxon>Eukaryota</taxon>
        <taxon>Metazoa</taxon>
        <taxon>Chordata</taxon>
        <taxon>Craniata</taxon>
        <taxon>Vertebrata</taxon>
        <taxon>Euteleostomi</taxon>
        <taxon>Mammalia</taxon>
        <taxon>Eutheria</taxon>
        <taxon>Laurasiatheria</taxon>
        <taxon>Artiodactyla</taxon>
        <taxon>Ruminantia</taxon>
        <taxon>Pecora</taxon>
        <taxon>Cervidae</taxon>
        <taxon>Odocoileinae</taxon>
        <taxon>Rangifer</taxon>
    </lineage>
</organism>
<protein>
    <submittedName>
        <fullName evidence="1">Uncharacterized protein</fullName>
    </submittedName>
</protein>
<proteinExistence type="predicted"/>
<gene>
    <name evidence="1" type="ORF">MRATA1EN22A_LOCUS6158</name>
</gene>